<feature type="binding site" evidence="1">
    <location>
        <position position="1035"/>
    </location>
    <ligand>
        <name>2-oxoglutarate</name>
        <dbReference type="ChEBI" id="CHEBI:16810"/>
    </ligand>
</feature>
<feature type="compositionally biased region" description="Basic and acidic residues" evidence="2">
    <location>
        <begin position="40"/>
        <end position="54"/>
    </location>
</feature>
<reference evidence="4" key="2">
    <citation type="submission" date="2024-02" db="EMBL/GenBank/DDBJ databases">
        <title>Comparative genomics of Cryptococcus and Kwoniella reveals pathogenesis evolution and contrasting modes of karyotype evolution via chromosome fusion or intercentromeric recombination.</title>
        <authorList>
            <person name="Coelho M.A."/>
            <person name="David-Palma M."/>
            <person name="Shea T."/>
            <person name="Bowers K."/>
            <person name="McGinley-Smith S."/>
            <person name="Mohammad A.W."/>
            <person name="Gnirke A."/>
            <person name="Yurkov A.M."/>
            <person name="Nowrousian M."/>
            <person name="Sun S."/>
            <person name="Cuomo C.A."/>
            <person name="Heitman J."/>
        </authorList>
    </citation>
    <scope>NUCLEOTIDE SEQUENCE</scope>
    <source>
        <strain evidence="4">CBS 10118</strain>
    </source>
</reference>
<evidence type="ECO:0000259" key="3">
    <source>
        <dbReference type="Pfam" id="PF13532"/>
    </source>
</evidence>
<gene>
    <name evidence="4" type="ORF">I302_101964</name>
</gene>
<dbReference type="GO" id="GO:0035516">
    <property type="term" value="F:broad specificity oxidative DNA demethylase activity"/>
    <property type="evidence" value="ECO:0007669"/>
    <property type="project" value="TreeGrafter"/>
</dbReference>
<evidence type="ECO:0000256" key="1">
    <source>
        <dbReference type="PIRSR" id="PIRSR632852-1"/>
    </source>
</evidence>
<feature type="region of interest" description="Disordered" evidence="2">
    <location>
        <begin position="501"/>
        <end position="610"/>
    </location>
</feature>
<dbReference type="Pfam" id="PF13532">
    <property type="entry name" value="2OG-FeII_Oxy_2"/>
    <property type="match status" value="1"/>
</dbReference>
<feature type="binding site" evidence="1">
    <location>
        <position position="959"/>
    </location>
    <ligand>
        <name>2-oxoglutarate</name>
        <dbReference type="ChEBI" id="CHEBI:16810"/>
    </ligand>
</feature>
<organism evidence="4 5">
    <name type="scientific">Kwoniella bestiolae CBS 10118</name>
    <dbReference type="NCBI Taxonomy" id="1296100"/>
    <lineage>
        <taxon>Eukaryota</taxon>
        <taxon>Fungi</taxon>
        <taxon>Dikarya</taxon>
        <taxon>Basidiomycota</taxon>
        <taxon>Agaricomycotina</taxon>
        <taxon>Tremellomycetes</taxon>
        <taxon>Tremellales</taxon>
        <taxon>Cryptococcaceae</taxon>
        <taxon>Kwoniella</taxon>
    </lineage>
</organism>
<dbReference type="Gene3D" id="2.60.120.590">
    <property type="entry name" value="Alpha-ketoglutarate-dependent dioxygenase AlkB-like"/>
    <property type="match status" value="1"/>
</dbReference>
<evidence type="ECO:0000256" key="2">
    <source>
        <dbReference type="SAM" id="MobiDB-lite"/>
    </source>
</evidence>
<feature type="compositionally biased region" description="Basic and acidic residues" evidence="2">
    <location>
        <begin position="1"/>
        <end position="15"/>
    </location>
</feature>
<evidence type="ECO:0000313" key="4">
    <source>
        <dbReference type="EMBL" id="WVW79991.1"/>
    </source>
</evidence>
<reference evidence="4" key="1">
    <citation type="submission" date="2013-07" db="EMBL/GenBank/DDBJ databases">
        <authorList>
            <consortium name="The Broad Institute Genome Sequencing Platform"/>
            <person name="Cuomo C."/>
            <person name="Litvintseva A."/>
            <person name="Chen Y."/>
            <person name="Heitman J."/>
            <person name="Sun S."/>
            <person name="Springer D."/>
            <person name="Dromer F."/>
            <person name="Young S.K."/>
            <person name="Zeng Q."/>
            <person name="Gargeya S."/>
            <person name="Fitzgerald M."/>
            <person name="Abouelleil A."/>
            <person name="Alvarado L."/>
            <person name="Berlin A.M."/>
            <person name="Chapman S.B."/>
            <person name="Dewar J."/>
            <person name="Goldberg J."/>
            <person name="Griggs A."/>
            <person name="Gujja S."/>
            <person name="Hansen M."/>
            <person name="Howarth C."/>
            <person name="Imamovic A."/>
            <person name="Larimer J."/>
            <person name="McCowan C."/>
            <person name="Murphy C."/>
            <person name="Pearson M."/>
            <person name="Priest M."/>
            <person name="Roberts A."/>
            <person name="Saif S."/>
            <person name="Shea T."/>
            <person name="Sykes S."/>
            <person name="Wortman J."/>
            <person name="Nusbaum C."/>
            <person name="Birren B."/>
        </authorList>
    </citation>
    <scope>NUCLEOTIDE SEQUENCE</scope>
    <source>
        <strain evidence="4">CBS 10118</strain>
    </source>
</reference>
<keyword evidence="5" id="KW-1185">Reference proteome</keyword>
<feature type="binding site" evidence="1">
    <location>
        <position position="950"/>
    </location>
    <ligand>
        <name>2-oxoglutarate</name>
        <dbReference type="ChEBI" id="CHEBI:16810"/>
    </ligand>
</feature>
<dbReference type="GeneID" id="30205046"/>
<feature type="domain" description="Alpha-ketoglutarate-dependent dioxygenase AlkB-like" evidence="3">
    <location>
        <begin position="900"/>
        <end position="1040"/>
    </location>
</feature>
<dbReference type="Proteomes" id="UP000092730">
    <property type="component" value="Chromosome 1"/>
</dbReference>
<dbReference type="SUPFAM" id="SSF51197">
    <property type="entry name" value="Clavaminate synthase-like"/>
    <property type="match status" value="1"/>
</dbReference>
<dbReference type="InterPro" id="IPR027450">
    <property type="entry name" value="AlkB-like"/>
</dbReference>
<dbReference type="KEGG" id="kbi:30205046"/>
<feature type="compositionally biased region" description="Polar residues" evidence="2">
    <location>
        <begin position="56"/>
        <end position="69"/>
    </location>
</feature>
<name>A0AAJ8M6A7_9TREE</name>
<proteinExistence type="predicted"/>
<dbReference type="PANTHER" id="PTHR31573">
    <property type="entry name" value="ALPHA-KETOGLUTARATE-DEPENDENT DIOXYGENASE ALKB HOMOLOG 2"/>
    <property type="match status" value="1"/>
</dbReference>
<dbReference type="PANTHER" id="PTHR31573:SF4">
    <property type="entry name" value="FE2OG DIOXYGENASE DOMAIN-CONTAINING PROTEIN"/>
    <property type="match status" value="1"/>
</dbReference>
<feature type="compositionally biased region" description="Basic and acidic residues" evidence="2">
    <location>
        <begin position="217"/>
        <end position="228"/>
    </location>
</feature>
<dbReference type="RefSeq" id="XP_065725468.1">
    <property type="nucleotide sequence ID" value="XM_065869396.1"/>
</dbReference>
<feature type="region of interest" description="Disordered" evidence="2">
    <location>
        <begin position="98"/>
        <end position="162"/>
    </location>
</feature>
<dbReference type="GO" id="GO:0051747">
    <property type="term" value="F:cytosine C-5 DNA demethylase activity"/>
    <property type="evidence" value="ECO:0007669"/>
    <property type="project" value="TreeGrafter"/>
</dbReference>
<dbReference type="GO" id="GO:0008198">
    <property type="term" value="F:ferrous iron binding"/>
    <property type="evidence" value="ECO:0007669"/>
    <property type="project" value="TreeGrafter"/>
</dbReference>
<sequence>MASDLSDQHDNTVREGDEDVGDVICYERPGRRRTNVQPFREVHRASNGSKEGRAEGTSTHRQSYTNPSRRSSRVLEVNHQYDAYELDSACKVGVEIRKRKRPSPRVIPQSTALQPSRPAEDRSSSPLSPVPPLSELKSDAPHVPPRQKSTSAHIPPAEIIPAKRAKGTYSSWSCQKAPPNILSLLRFDHPPELLNLPSGATVQESYKRAQLGQPGRTKGERSVGEKRYSVARQGGVRVIDRSGIARDIVSIRRNAREKGQGKFEGQGELGIVPLPQTPFDPCRADGIPSSTFCKVLRILAHLSTPRSSDKEIIPPPRNKPPVWAESRQELCEALPYYRSFQSGLYMHKRVAYGYLLEAFPAPRDIWAQNGRVIISHGGGQCIRTLNPDGTPGPATLQADQSRSDARVDTLLLAYEKRTPIVLIAGKGYEELPWELDCAYVVLGWYWISLTWVEAEPPPLGVPPPDGRDYFHRVKIRFDWVESQGKPWWIDSDTNTNNIIGTNEPEIVPDTGWSRESLPLTPLPSEIEDCSGSPSMSEPPLLKDDTASPKKSRQGDAALTPSAKMDVSCLLNPSGLLTPPNSSPERPNEVDRTLSPLKKPPRFSAPREYWPGERSLPPSKPLLTVDKYTLNRSLFSSPMSCRECHKPIIKIYQQGLICLRPECKAFFMLDTHLGFLPIPPGFLLSYDDKFLKSRSTPAEVRIPYEVVPLEPVRTVPEAETGGREGEVGGRTLWRGWVCKNCGRANCRYRWEVWECRNCGNTLAPNYPARIVIKRDLPSILPSFLGDAKIDASSGITSAMKWIREIGCVCLVYDLPSAGKVYHLVQLDLKTADNLLEEYQEAANEGGWFQRRPLKGVRSSFVNSTTGGGTTTHRSNETDPTYHELSLVKGQFLAQHFAVNFGASYKYQVDTLSYPFEQSPECVTRSLELITQRVKLILGEEVNFNEILSVMYREGQKMSWHDDGEAGLGPVVSSLSLGNQAIMSFRLKTPRSNLNQSFYTGVTSESKKVPPTALSFMLSHGDIMIMQGRDIQKKYDHKVVPMGFRIASTARVIGPGEA</sequence>
<feature type="region of interest" description="Disordered" evidence="2">
    <location>
        <begin position="209"/>
        <end position="228"/>
    </location>
</feature>
<dbReference type="InterPro" id="IPR032852">
    <property type="entry name" value="ALKBH2"/>
</dbReference>
<dbReference type="InterPro" id="IPR037151">
    <property type="entry name" value="AlkB-like_sf"/>
</dbReference>
<evidence type="ECO:0000313" key="5">
    <source>
        <dbReference type="Proteomes" id="UP000092730"/>
    </source>
</evidence>
<protein>
    <recommendedName>
        <fullName evidence="3">Alpha-ketoglutarate-dependent dioxygenase AlkB-like domain-containing protein</fullName>
    </recommendedName>
</protein>
<dbReference type="AlphaFoldDB" id="A0AAJ8M6A7"/>
<dbReference type="EMBL" id="CP144541">
    <property type="protein sequence ID" value="WVW79991.1"/>
    <property type="molecule type" value="Genomic_DNA"/>
</dbReference>
<accession>A0AAJ8M6A7</accession>
<feature type="region of interest" description="Disordered" evidence="2">
    <location>
        <begin position="1"/>
        <end position="76"/>
    </location>
</feature>
<dbReference type="GO" id="GO:0006307">
    <property type="term" value="P:DNA alkylation repair"/>
    <property type="evidence" value="ECO:0007669"/>
    <property type="project" value="TreeGrafter"/>
</dbReference>